<comment type="caution">
    <text evidence="2">The sequence shown here is derived from an EMBL/GenBank/DDBJ whole genome shotgun (WGS) entry which is preliminary data.</text>
</comment>
<feature type="region of interest" description="Disordered" evidence="1">
    <location>
        <begin position="1"/>
        <end position="25"/>
    </location>
</feature>
<sequence length="63" mass="7122">MTDKSRVVECMPQTPEEGQAGNAKEGDMAYEYLDGRVRVVHGRFRRLERIIAAVVAQRGDEQT</sequence>
<dbReference type="Proteomes" id="UP000326340">
    <property type="component" value="Unassembled WGS sequence"/>
</dbReference>
<dbReference type="AlphaFoldDB" id="A0A5Q4BQS3"/>
<dbReference type="EMBL" id="PUHP01000640">
    <property type="protein sequence ID" value="TQN68744.1"/>
    <property type="molecule type" value="Genomic_DNA"/>
</dbReference>
<gene>
    <name evidence="2" type="ORF">CSHISOI_06721</name>
</gene>
<name>A0A5Q4BQS3_9PEZI</name>
<protein>
    <submittedName>
        <fullName evidence="2">Uncharacterized protein</fullName>
    </submittedName>
</protein>
<reference evidence="2 3" key="1">
    <citation type="journal article" date="2019" name="Sci. Rep.">
        <title>Colletotrichum shisoi sp. nov., an anthracnose pathogen of Perilla frutescens in Japan: molecular phylogenetic, morphological and genomic evidence.</title>
        <authorList>
            <person name="Gan P."/>
            <person name="Tsushima A."/>
            <person name="Hiroyama R."/>
            <person name="Narusaka M."/>
            <person name="Takano Y."/>
            <person name="Narusaka Y."/>
            <person name="Kawaradani M."/>
            <person name="Damm U."/>
            <person name="Shirasu K."/>
        </authorList>
    </citation>
    <scope>NUCLEOTIDE SEQUENCE [LARGE SCALE GENOMIC DNA]</scope>
    <source>
        <strain evidence="2 3">PG-2018a</strain>
    </source>
</reference>
<proteinExistence type="predicted"/>
<evidence type="ECO:0000256" key="1">
    <source>
        <dbReference type="SAM" id="MobiDB-lite"/>
    </source>
</evidence>
<keyword evidence="3" id="KW-1185">Reference proteome</keyword>
<organism evidence="2 3">
    <name type="scientific">Colletotrichum shisoi</name>
    <dbReference type="NCBI Taxonomy" id="2078593"/>
    <lineage>
        <taxon>Eukaryota</taxon>
        <taxon>Fungi</taxon>
        <taxon>Dikarya</taxon>
        <taxon>Ascomycota</taxon>
        <taxon>Pezizomycotina</taxon>
        <taxon>Sordariomycetes</taxon>
        <taxon>Hypocreomycetidae</taxon>
        <taxon>Glomerellales</taxon>
        <taxon>Glomerellaceae</taxon>
        <taxon>Colletotrichum</taxon>
        <taxon>Colletotrichum destructivum species complex</taxon>
    </lineage>
</organism>
<evidence type="ECO:0000313" key="3">
    <source>
        <dbReference type="Proteomes" id="UP000326340"/>
    </source>
</evidence>
<accession>A0A5Q4BQS3</accession>
<evidence type="ECO:0000313" key="2">
    <source>
        <dbReference type="EMBL" id="TQN68744.1"/>
    </source>
</evidence>